<dbReference type="SUPFAM" id="SSF53822">
    <property type="entry name" value="Periplasmic binding protein-like I"/>
    <property type="match status" value="1"/>
</dbReference>
<sequence length="370" mass="38701">MAGKKTGATLGSIAAELGVSKTTVSNAYNHPDRLSKPLRDLIFATAADHGYPGPHPTARSLKTRRTGAVGVLLTEHLTYAFEDLASVSFLAGMAEALAGPKTPMLLLPVGPDPSVEKAAAARLVNSCAVDGFVVYSVAADDPYLAAVRSHDTPVVICDQPADDPQAAFVGIDDRLAIAPAARALLEAGHTSIGILTIRLDRQKNDGPVSPQRLAGAGHHVQRSRVTGALEVFARAGIDPGTVPVIERHINDAANCRDAAAEMLHNHPRITAVLCTTDSMALGVIDYAQAHGIRVPEDLSVTGFDGIITALHRDVTTVIQPTKDKGRATGEVLMTLLSPPPGGAVKAEKTILPTVFRPGSTVAAPRPGRLR</sequence>
<accession>A0A939E224</accession>
<gene>
    <name evidence="5" type="ORF">JZY06_10700</name>
</gene>
<dbReference type="SUPFAM" id="SSF47413">
    <property type="entry name" value="lambda repressor-like DNA-binding domains"/>
    <property type="match status" value="1"/>
</dbReference>
<evidence type="ECO:0000256" key="3">
    <source>
        <dbReference type="ARBA" id="ARBA00023163"/>
    </source>
</evidence>
<dbReference type="Gene3D" id="1.10.260.40">
    <property type="entry name" value="lambda repressor-like DNA-binding domains"/>
    <property type="match status" value="1"/>
</dbReference>
<evidence type="ECO:0000259" key="4">
    <source>
        <dbReference type="PROSITE" id="PS50932"/>
    </source>
</evidence>
<proteinExistence type="predicted"/>
<evidence type="ECO:0000313" key="6">
    <source>
        <dbReference type="Proteomes" id="UP000664332"/>
    </source>
</evidence>
<dbReference type="EMBL" id="JAFLEQ010000017">
    <property type="protein sequence ID" value="MBN9645071.1"/>
    <property type="molecule type" value="Genomic_DNA"/>
</dbReference>
<dbReference type="PROSITE" id="PS50932">
    <property type="entry name" value="HTH_LACI_2"/>
    <property type="match status" value="1"/>
</dbReference>
<dbReference type="InterPro" id="IPR000843">
    <property type="entry name" value="HTH_LacI"/>
</dbReference>
<dbReference type="CDD" id="cd01392">
    <property type="entry name" value="HTH_LacI"/>
    <property type="match status" value="1"/>
</dbReference>
<dbReference type="PANTHER" id="PTHR30146:SF138">
    <property type="entry name" value="TRANSCRIPTIONAL REGULATORY PROTEIN"/>
    <property type="match status" value="1"/>
</dbReference>
<dbReference type="Gene3D" id="3.40.50.2300">
    <property type="match status" value="2"/>
</dbReference>
<keyword evidence="3" id="KW-0804">Transcription</keyword>
<name>A0A939E224_9CORY</name>
<dbReference type="Pfam" id="PF13377">
    <property type="entry name" value="Peripla_BP_3"/>
    <property type="match status" value="1"/>
</dbReference>
<feature type="domain" description="HTH lacI-type" evidence="4">
    <location>
        <begin position="8"/>
        <end position="63"/>
    </location>
</feature>
<dbReference type="RefSeq" id="WP_207279553.1">
    <property type="nucleotide sequence ID" value="NZ_JAFLEQ010000017.1"/>
</dbReference>
<keyword evidence="1" id="KW-0805">Transcription regulation</keyword>
<dbReference type="GO" id="GO:0000976">
    <property type="term" value="F:transcription cis-regulatory region binding"/>
    <property type="evidence" value="ECO:0007669"/>
    <property type="project" value="TreeGrafter"/>
</dbReference>
<dbReference type="GO" id="GO:0003700">
    <property type="term" value="F:DNA-binding transcription factor activity"/>
    <property type="evidence" value="ECO:0007669"/>
    <property type="project" value="TreeGrafter"/>
</dbReference>
<dbReference type="SMART" id="SM00354">
    <property type="entry name" value="HTH_LACI"/>
    <property type="match status" value="1"/>
</dbReference>
<protein>
    <submittedName>
        <fullName evidence="5">LacI family DNA-binding transcriptional regulator</fullName>
    </submittedName>
</protein>
<keyword evidence="2 5" id="KW-0238">DNA-binding</keyword>
<reference evidence="5" key="1">
    <citation type="submission" date="2021-03" db="EMBL/GenBank/DDBJ databases">
        <authorList>
            <person name="Sun Q."/>
        </authorList>
    </citation>
    <scope>NUCLEOTIDE SEQUENCE</scope>
    <source>
        <strain evidence="5">CCM 8862</strain>
    </source>
</reference>
<dbReference type="InterPro" id="IPR010982">
    <property type="entry name" value="Lambda_DNA-bd_dom_sf"/>
</dbReference>
<evidence type="ECO:0000313" key="5">
    <source>
        <dbReference type="EMBL" id="MBN9645071.1"/>
    </source>
</evidence>
<dbReference type="CDD" id="cd06279">
    <property type="entry name" value="PBP1_LacI-like"/>
    <property type="match status" value="1"/>
</dbReference>
<dbReference type="Proteomes" id="UP000664332">
    <property type="component" value="Unassembled WGS sequence"/>
</dbReference>
<keyword evidence="6" id="KW-1185">Reference proteome</keyword>
<dbReference type="InterPro" id="IPR046335">
    <property type="entry name" value="LacI/GalR-like_sensor"/>
</dbReference>
<dbReference type="AlphaFoldDB" id="A0A939E224"/>
<dbReference type="PANTHER" id="PTHR30146">
    <property type="entry name" value="LACI-RELATED TRANSCRIPTIONAL REPRESSOR"/>
    <property type="match status" value="1"/>
</dbReference>
<organism evidence="5 6">
    <name type="scientific">Corynebacterium mendelii</name>
    <dbReference type="NCBI Taxonomy" id="2765362"/>
    <lineage>
        <taxon>Bacteria</taxon>
        <taxon>Bacillati</taxon>
        <taxon>Actinomycetota</taxon>
        <taxon>Actinomycetes</taxon>
        <taxon>Mycobacteriales</taxon>
        <taxon>Corynebacteriaceae</taxon>
        <taxon>Corynebacterium</taxon>
    </lineage>
</organism>
<comment type="caution">
    <text evidence="5">The sequence shown here is derived from an EMBL/GenBank/DDBJ whole genome shotgun (WGS) entry which is preliminary data.</text>
</comment>
<dbReference type="InterPro" id="IPR028082">
    <property type="entry name" value="Peripla_BP_I"/>
</dbReference>
<evidence type="ECO:0000256" key="1">
    <source>
        <dbReference type="ARBA" id="ARBA00023015"/>
    </source>
</evidence>
<evidence type="ECO:0000256" key="2">
    <source>
        <dbReference type="ARBA" id="ARBA00023125"/>
    </source>
</evidence>